<evidence type="ECO:0000313" key="2">
    <source>
        <dbReference type="Proteomes" id="UP000075260"/>
    </source>
</evidence>
<dbReference type="EMBL" id="JEMA01000603">
    <property type="protein sequence ID" value="KYF67948.1"/>
    <property type="molecule type" value="Genomic_DNA"/>
</dbReference>
<protein>
    <submittedName>
        <fullName evidence="1">Uncharacterized protein</fullName>
    </submittedName>
</protein>
<dbReference type="AlphaFoldDB" id="A0A150QJX3"/>
<proteinExistence type="predicted"/>
<organism evidence="1 2">
    <name type="scientific">Sorangium cellulosum</name>
    <name type="common">Polyangium cellulosum</name>
    <dbReference type="NCBI Taxonomy" id="56"/>
    <lineage>
        <taxon>Bacteria</taxon>
        <taxon>Pseudomonadati</taxon>
        <taxon>Myxococcota</taxon>
        <taxon>Polyangia</taxon>
        <taxon>Polyangiales</taxon>
        <taxon>Polyangiaceae</taxon>
        <taxon>Sorangium</taxon>
    </lineage>
</organism>
<dbReference type="Proteomes" id="UP000075260">
    <property type="component" value="Unassembled WGS sequence"/>
</dbReference>
<evidence type="ECO:0000313" key="1">
    <source>
        <dbReference type="EMBL" id="KYF67948.1"/>
    </source>
</evidence>
<sequence>MGGLVDVPCEEQRAMLGGHRLHARAYEPALLLAPEQLLRAGAFVRDRELGRIEEHLAPEPSALTVVVVGRYVDGDAVQPSLRRSAPRVVPGEAREGREEDLLRDIRAIAGWDPEPPQPAKHGTNDVFPEQAPQQVHLRGRLRRRRAKTLAREGRCAGPLRL</sequence>
<comment type="caution">
    <text evidence="1">The sequence shown here is derived from an EMBL/GenBank/DDBJ whole genome shotgun (WGS) entry which is preliminary data.</text>
</comment>
<accession>A0A150QJX3</accession>
<gene>
    <name evidence="1" type="ORF">BE15_45080</name>
</gene>
<name>A0A150QJX3_SORCE</name>
<reference evidence="1 2" key="1">
    <citation type="submission" date="2014-02" db="EMBL/GenBank/DDBJ databases">
        <title>The small core and large imbalanced accessory genome model reveals a collaborative survival strategy of Sorangium cellulosum strains in nature.</title>
        <authorList>
            <person name="Han K."/>
            <person name="Peng R."/>
            <person name="Blom J."/>
            <person name="Li Y.-Z."/>
        </authorList>
    </citation>
    <scope>NUCLEOTIDE SEQUENCE [LARGE SCALE GENOMIC DNA]</scope>
    <source>
        <strain evidence="1 2">So0008-312</strain>
    </source>
</reference>